<dbReference type="Proteomes" id="UP000070700">
    <property type="component" value="Unassembled WGS sequence"/>
</dbReference>
<feature type="domain" description="AB hydrolase-1" evidence="1">
    <location>
        <begin position="26"/>
        <end position="130"/>
    </location>
</feature>
<organism evidence="2 3">
    <name type="scientific">Mollisia scopiformis</name>
    <name type="common">Conifer needle endophyte fungus</name>
    <name type="synonym">Phialocephala scopiformis</name>
    <dbReference type="NCBI Taxonomy" id="149040"/>
    <lineage>
        <taxon>Eukaryota</taxon>
        <taxon>Fungi</taxon>
        <taxon>Dikarya</taxon>
        <taxon>Ascomycota</taxon>
        <taxon>Pezizomycotina</taxon>
        <taxon>Leotiomycetes</taxon>
        <taxon>Helotiales</taxon>
        <taxon>Mollisiaceae</taxon>
        <taxon>Mollisia</taxon>
    </lineage>
</organism>
<dbReference type="GeneID" id="28825499"/>
<dbReference type="RefSeq" id="XP_018065936.1">
    <property type="nucleotide sequence ID" value="XM_018215773.1"/>
</dbReference>
<evidence type="ECO:0000313" key="3">
    <source>
        <dbReference type="Proteomes" id="UP000070700"/>
    </source>
</evidence>
<dbReference type="KEGG" id="psco:LY89DRAFT_688788"/>
<dbReference type="PANTHER" id="PTHR43433">
    <property type="entry name" value="HYDROLASE, ALPHA/BETA FOLD FAMILY PROTEIN"/>
    <property type="match status" value="1"/>
</dbReference>
<sequence>MEFKPTHATVENEGCNLHYYFYGTGPLITFIPGGNGHGLQYNAIMELMSPTFTCVTFDRRQMSNSQVEKSKPLSHPQQARDVAAIIKAMGFSKSIIFGSSLGGVIAFQFGIDFPDMVDRIVCHEAPTSSLLPNSTEVYNKLYTCEQLYRTVGIQAAQQEFRKFFIGYDDVGVPPTRSDPRNEPSFWEYEFWTASIYTPDLRKLVKNGTSIAVMAGERSKDAWFSVATEEQAAILGCERVVVPGHHQGFEAETELFLPPFLSLLERMELEKKEKTLEK</sequence>
<dbReference type="InParanoid" id="A0A194WUE4"/>
<protein>
    <submittedName>
        <fullName evidence="2">Acetyltransferase/esterase</fullName>
    </submittedName>
</protein>
<dbReference type="OrthoDB" id="408373at2759"/>
<proteinExistence type="predicted"/>
<keyword evidence="2" id="KW-0808">Transferase</keyword>
<dbReference type="Gene3D" id="3.40.50.1820">
    <property type="entry name" value="alpha/beta hydrolase"/>
    <property type="match status" value="1"/>
</dbReference>
<dbReference type="AlphaFoldDB" id="A0A194WUE4"/>
<dbReference type="InterPro" id="IPR029058">
    <property type="entry name" value="AB_hydrolase_fold"/>
</dbReference>
<dbReference type="InterPro" id="IPR050471">
    <property type="entry name" value="AB_hydrolase"/>
</dbReference>
<dbReference type="GO" id="GO:0016740">
    <property type="term" value="F:transferase activity"/>
    <property type="evidence" value="ECO:0007669"/>
    <property type="project" value="UniProtKB-KW"/>
</dbReference>
<evidence type="ECO:0000259" key="1">
    <source>
        <dbReference type="Pfam" id="PF00561"/>
    </source>
</evidence>
<dbReference type="Pfam" id="PF00561">
    <property type="entry name" value="Abhydrolase_1"/>
    <property type="match status" value="1"/>
</dbReference>
<evidence type="ECO:0000313" key="2">
    <source>
        <dbReference type="EMBL" id="KUJ11581.1"/>
    </source>
</evidence>
<dbReference type="SUPFAM" id="SSF53474">
    <property type="entry name" value="alpha/beta-Hydrolases"/>
    <property type="match status" value="1"/>
</dbReference>
<dbReference type="EMBL" id="KQ947426">
    <property type="protein sequence ID" value="KUJ11581.1"/>
    <property type="molecule type" value="Genomic_DNA"/>
</dbReference>
<dbReference type="InterPro" id="IPR000073">
    <property type="entry name" value="AB_hydrolase_1"/>
</dbReference>
<accession>A0A194WUE4</accession>
<keyword evidence="3" id="KW-1185">Reference proteome</keyword>
<name>A0A194WUE4_MOLSC</name>
<dbReference type="PANTHER" id="PTHR43433:SF5">
    <property type="entry name" value="AB HYDROLASE-1 DOMAIN-CONTAINING PROTEIN"/>
    <property type="match status" value="1"/>
</dbReference>
<gene>
    <name evidence="2" type="ORF">LY89DRAFT_688788</name>
</gene>
<reference evidence="2 3" key="1">
    <citation type="submission" date="2015-10" db="EMBL/GenBank/DDBJ databases">
        <title>Full genome of DAOMC 229536 Phialocephala scopiformis, a fungal endophyte of spruce producing the potent anti-insectan compound rugulosin.</title>
        <authorList>
            <consortium name="DOE Joint Genome Institute"/>
            <person name="Walker A.K."/>
            <person name="Frasz S.L."/>
            <person name="Seifert K.A."/>
            <person name="Miller J.D."/>
            <person name="Mondo S.J."/>
            <person name="Labutti K."/>
            <person name="Lipzen A."/>
            <person name="Dockter R."/>
            <person name="Kennedy M."/>
            <person name="Grigoriev I.V."/>
            <person name="Spatafora J.W."/>
        </authorList>
    </citation>
    <scope>NUCLEOTIDE SEQUENCE [LARGE SCALE GENOMIC DNA]</scope>
    <source>
        <strain evidence="2 3">CBS 120377</strain>
    </source>
</reference>